<evidence type="ECO:0000313" key="3">
    <source>
        <dbReference type="EMBL" id="KHN41439.1"/>
    </source>
</evidence>
<accession>A0A0B2SAV6</accession>
<keyword evidence="1 2" id="KW-0732">Signal</keyword>
<evidence type="ECO:0000256" key="2">
    <source>
        <dbReference type="SAM" id="SignalP"/>
    </source>
</evidence>
<dbReference type="EMBL" id="KN645117">
    <property type="protein sequence ID" value="KHN41439.1"/>
    <property type="molecule type" value="Genomic_DNA"/>
</dbReference>
<name>A0A0B2SAV6_GLYSO</name>
<sequence length="121" mass="13563">MADSTIKVFGIVFFLVLISQGYSQCFVSDISVRQSKTGVIVEGKQEWSVIITNKCPCPQKNVILNCKGFNSIERINPSLLTVSSDLCLLNAGQPIYKNVIKFKYVWDHQFPLNPISSVIFC</sequence>
<organism evidence="3">
    <name type="scientific">Glycine soja</name>
    <name type="common">Wild soybean</name>
    <dbReference type="NCBI Taxonomy" id="3848"/>
    <lineage>
        <taxon>Eukaryota</taxon>
        <taxon>Viridiplantae</taxon>
        <taxon>Streptophyta</taxon>
        <taxon>Embryophyta</taxon>
        <taxon>Tracheophyta</taxon>
        <taxon>Spermatophyta</taxon>
        <taxon>Magnoliopsida</taxon>
        <taxon>eudicotyledons</taxon>
        <taxon>Gunneridae</taxon>
        <taxon>Pentapetalae</taxon>
        <taxon>rosids</taxon>
        <taxon>fabids</taxon>
        <taxon>Fabales</taxon>
        <taxon>Fabaceae</taxon>
        <taxon>Papilionoideae</taxon>
        <taxon>50 kb inversion clade</taxon>
        <taxon>NPAAA clade</taxon>
        <taxon>indigoferoid/millettioid clade</taxon>
        <taxon>Phaseoleae</taxon>
        <taxon>Glycine</taxon>
        <taxon>Glycine subgen. Soja</taxon>
    </lineage>
</organism>
<dbReference type="PANTHER" id="PTHR33184:SF64">
    <property type="entry name" value="BETA-1,3-N-ACETYLGLUCOSAMINYLTRANSFERASE FAMILY PROTEIN"/>
    <property type="match status" value="1"/>
</dbReference>
<proteinExistence type="predicted"/>
<dbReference type="Proteomes" id="UP000053555">
    <property type="component" value="Unassembled WGS sequence"/>
</dbReference>
<feature type="non-terminal residue" evidence="3">
    <location>
        <position position="121"/>
    </location>
</feature>
<evidence type="ECO:0000256" key="1">
    <source>
        <dbReference type="ARBA" id="ARBA00022729"/>
    </source>
</evidence>
<feature type="signal peptide" evidence="2">
    <location>
        <begin position="1"/>
        <end position="23"/>
    </location>
</feature>
<gene>
    <name evidence="3" type="ORF">glysoja_031072</name>
</gene>
<reference evidence="3" key="1">
    <citation type="submission" date="2014-07" db="EMBL/GenBank/DDBJ databases">
        <title>Identification of a novel salt tolerance gene in wild soybean by whole-genome sequencing.</title>
        <authorList>
            <person name="Lam H.-M."/>
            <person name="Qi X."/>
            <person name="Li M.-W."/>
            <person name="Liu X."/>
            <person name="Xie M."/>
            <person name="Ni M."/>
            <person name="Xu X."/>
        </authorList>
    </citation>
    <scope>NUCLEOTIDE SEQUENCE [LARGE SCALE GENOMIC DNA]</scope>
    <source>
        <tissue evidence="3">Root</tissue>
    </source>
</reference>
<dbReference type="AlphaFoldDB" id="A0A0B2SAV6"/>
<dbReference type="InterPro" id="IPR040361">
    <property type="entry name" value="TPD1"/>
</dbReference>
<dbReference type="GO" id="GO:0001709">
    <property type="term" value="P:cell fate determination"/>
    <property type="evidence" value="ECO:0007669"/>
    <property type="project" value="TreeGrafter"/>
</dbReference>
<feature type="chain" id="PRO_5002077750" description="Protein TAPETUM DETERMINANT 1" evidence="2">
    <location>
        <begin position="24"/>
        <end position="121"/>
    </location>
</feature>
<protein>
    <recommendedName>
        <fullName evidence="4">Protein TAPETUM DETERMINANT 1</fullName>
    </recommendedName>
</protein>
<dbReference type="Pfam" id="PF24068">
    <property type="entry name" value="TPD1_C"/>
    <property type="match status" value="1"/>
</dbReference>
<evidence type="ECO:0008006" key="4">
    <source>
        <dbReference type="Google" id="ProtNLM"/>
    </source>
</evidence>
<dbReference type="PANTHER" id="PTHR33184">
    <property type="entry name" value="PROTEIN TAPETUM DETERMINANT 1-LIKE-RELATED"/>
    <property type="match status" value="1"/>
</dbReference>